<dbReference type="SMART" id="SM00342">
    <property type="entry name" value="HTH_ARAC"/>
    <property type="match status" value="1"/>
</dbReference>
<dbReference type="PANTHER" id="PTHR43280:SF28">
    <property type="entry name" value="HTH-TYPE TRANSCRIPTIONAL ACTIVATOR RHAS"/>
    <property type="match status" value="1"/>
</dbReference>
<dbReference type="RefSeq" id="WP_024037360.1">
    <property type="nucleotide sequence ID" value="NZ_CACRUE010000044.1"/>
</dbReference>
<evidence type="ECO:0000256" key="1">
    <source>
        <dbReference type="ARBA" id="ARBA00023015"/>
    </source>
</evidence>
<accession>A0A6N3FHL1</accession>
<protein>
    <submittedName>
        <fullName evidence="5">Arabinose operon regulatory protein</fullName>
    </submittedName>
</protein>
<keyword evidence="1" id="KW-0805">Transcription regulation</keyword>
<dbReference type="EMBL" id="CACRUE010000044">
    <property type="protein sequence ID" value="VYU51584.1"/>
    <property type="molecule type" value="Genomic_DNA"/>
</dbReference>
<evidence type="ECO:0000259" key="4">
    <source>
        <dbReference type="PROSITE" id="PS01124"/>
    </source>
</evidence>
<dbReference type="Pfam" id="PF10114">
    <property type="entry name" value="PocR"/>
    <property type="match status" value="1"/>
</dbReference>
<reference evidence="5" key="1">
    <citation type="submission" date="2019-11" db="EMBL/GenBank/DDBJ databases">
        <authorList>
            <person name="Feng L."/>
        </authorList>
    </citation>
    <scope>NUCLEOTIDE SEQUENCE</scope>
    <source>
        <strain evidence="5">IbartlettiiLFYP30</strain>
    </source>
</reference>
<evidence type="ECO:0000256" key="2">
    <source>
        <dbReference type="ARBA" id="ARBA00023125"/>
    </source>
</evidence>
<dbReference type="Gene3D" id="1.10.10.60">
    <property type="entry name" value="Homeodomain-like"/>
    <property type="match status" value="2"/>
</dbReference>
<dbReference type="AlphaFoldDB" id="A0A6N3FHL1"/>
<dbReference type="InterPro" id="IPR018060">
    <property type="entry name" value="HTH_AraC"/>
</dbReference>
<dbReference type="InterPro" id="IPR018062">
    <property type="entry name" value="HTH_AraC-typ_CS"/>
</dbReference>
<evidence type="ECO:0000313" key="5">
    <source>
        <dbReference type="EMBL" id="VYU51584.1"/>
    </source>
</evidence>
<dbReference type="PRINTS" id="PR00032">
    <property type="entry name" value="HTHARAC"/>
</dbReference>
<feature type="domain" description="HTH araC/xylS-type" evidence="4">
    <location>
        <begin position="321"/>
        <end position="419"/>
    </location>
</feature>
<name>A0A6N3FHL1_9FIRM</name>
<organism evidence="5">
    <name type="scientific">Intestinibacter bartlettii</name>
    <dbReference type="NCBI Taxonomy" id="261299"/>
    <lineage>
        <taxon>Bacteria</taxon>
        <taxon>Bacillati</taxon>
        <taxon>Bacillota</taxon>
        <taxon>Clostridia</taxon>
        <taxon>Peptostreptococcales</taxon>
        <taxon>Peptostreptococcaceae</taxon>
        <taxon>Intestinibacter</taxon>
    </lineage>
</organism>
<dbReference type="InterPro" id="IPR018771">
    <property type="entry name" value="PocR_dom"/>
</dbReference>
<evidence type="ECO:0000256" key="3">
    <source>
        <dbReference type="ARBA" id="ARBA00023163"/>
    </source>
</evidence>
<dbReference type="Pfam" id="PF12833">
    <property type="entry name" value="HTH_18"/>
    <property type="match status" value="1"/>
</dbReference>
<proteinExistence type="predicted"/>
<dbReference type="GO" id="GO:0043565">
    <property type="term" value="F:sequence-specific DNA binding"/>
    <property type="evidence" value="ECO:0007669"/>
    <property type="project" value="InterPro"/>
</dbReference>
<sequence>MDSINYLNQEYMEKLLTNFSKATGLFIEAVDVYGKTFFTPKDIEMCEFCSYIRSNEEAIKKCEQSYRKACQEAFRWKTTYFFRCHAGLVMWSVPIIADNQNIGCIICGQVLLWKADKFFLDELKESTQDIFDFEIISEKVKKLEIISAEKCQSAAEMLLLVVNYLMRTNNNIFLEQRNRQYWRNQIVKEIEERKKGNKDKTFDYDTYFKRERKLLQYIRVGNKDKIIDFLPIIFTDIEILSEYNTEKIRLRSSELVVSISRAIVEGGLDSKLSIDKAEEFYKKVNVCKSSEDIFLYLNNFILELVDDIFILTQNKQVSLLKEARGFISDNYDKNITVEDVADSVCLSSSYLSHLFREKLNCTVNNYITRVRIEKSIELMSMRELSIQEISEKVGFNSQSYFTKIFKRYIGVTPVIYRNKFK</sequence>
<keyword evidence="3" id="KW-0804">Transcription</keyword>
<keyword evidence="2" id="KW-0238">DNA-binding</keyword>
<dbReference type="GO" id="GO:0003700">
    <property type="term" value="F:DNA-binding transcription factor activity"/>
    <property type="evidence" value="ECO:0007669"/>
    <property type="project" value="InterPro"/>
</dbReference>
<dbReference type="SUPFAM" id="SSF46689">
    <property type="entry name" value="Homeodomain-like"/>
    <property type="match status" value="2"/>
</dbReference>
<dbReference type="PANTHER" id="PTHR43280">
    <property type="entry name" value="ARAC-FAMILY TRANSCRIPTIONAL REGULATOR"/>
    <property type="match status" value="1"/>
</dbReference>
<dbReference type="InterPro" id="IPR020449">
    <property type="entry name" value="Tscrpt_reg_AraC-type_HTH"/>
</dbReference>
<dbReference type="PROSITE" id="PS01124">
    <property type="entry name" value="HTH_ARAC_FAMILY_2"/>
    <property type="match status" value="1"/>
</dbReference>
<dbReference type="InterPro" id="IPR009057">
    <property type="entry name" value="Homeodomain-like_sf"/>
</dbReference>
<gene>
    <name evidence="5" type="primary">araC_2</name>
    <name evidence="5" type="ORF">IBLFYP30_00415</name>
</gene>
<dbReference type="PROSITE" id="PS00041">
    <property type="entry name" value="HTH_ARAC_FAMILY_1"/>
    <property type="match status" value="1"/>
</dbReference>